<accession>A0A1G2REW2</accession>
<dbReference type="InterPro" id="IPR010230">
    <property type="entry name" value="FeS-cluster_ATPase_SufC"/>
</dbReference>
<dbReference type="Pfam" id="PF00005">
    <property type="entry name" value="ABC_tran"/>
    <property type="match status" value="1"/>
</dbReference>
<dbReference type="GO" id="GO:0005524">
    <property type="term" value="F:ATP binding"/>
    <property type="evidence" value="ECO:0007669"/>
    <property type="project" value="UniProtKB-KW"/>
</dbReference>
<dbReference type="CDD" id="cd03217">
    <property type="entry name" value="ABC_FeS_Assembly"/>
    <property type="match status" value="1"/>
</dbReference>
<evidence type="ECO:0000313" key="5">
    <source>
        <dbReference type="EMBL" id="OHA71383.1"/>
    </source>
</evidence>
<dbReference type="STRING" id="1802457.A3F15_00040"/>
<keyword evidence="3" id="KW-0067">ATP-binding</keyword>
<dbReference type="InterPro" id="IPR003439">
    <property type="entry name" value="ABC_transporter-like_ATP-bd"/>
</dbReference>
<evidence type="ECO:0000256" key="2">
    <source>
        <dbReference type="ARBA" id="ARBA00022741"/>
    </source>
</evidence>
<comment type="similarity">
    <text evidence="1">Belongs to the ABC transporter superfamily. Ycf16 family.</text>
</comment>
<dbReference type="PANTHER" id="PTHR43204:SF1">
    <property type="entry name" value="ABC TRANSPORTER I FAMILY MEMBER 6, CHLOROPLASTIC"/>
    <property type="match status" value="1"/>
</dbReference>
<reference evidence="5 6" key="1">
    <citation type="journal article" date="2016" name="Nat. Commun.">
        <title>Thousands of microbial genomes shed light on interconnected biogeochemical processes in an aquifer system.</title>
        <authorList>
            <person name="Anantharaman K."/>
            <person name="Brown C.T."/>
            <person name="Hug L.A."/>
            <person name="Sharon I."/>
            <person name="Castelle C.J."/>
            <person name="Probst A.J."/>
            <person name="Thomas B.C."/>
            <person name="Singh A."/>
            <person name="Wilkins M.J."/>
            <person name="Karaoz U."/>
            <person name="Brodie E.L."/>
            <person name="Williams K.H."/>
            <person name="Hubbard S.S."/>
            <person name="Banfield J.F."/>
        </authorList>
    </citation>
    <scope>NUCLEOTIDE SEQUENCE [LARGE SCALE GENOMIC DNA]</scope>
</reference>
<proteinExistence type="inferred from homology"/>
<dbReference type="PROSITE" id="PS50893">
    <property type="entry name" value="ABC_TRANSPORTER_2"/>
    <property type="match status" value="1"/>
</dbReference>
<dbReference type="Gene3D" id="3.40.50.300">
    <property type="entry name" value="P-loop containing nucleotide triphosphate hydrolases"/>
    <property type="match status" value="1"/>
</dbReference>
<dbReference type="InterPro" id="IPR003593">
    <property type="entry name" value="AAA+_ATPase"/>
</dbReference>
<dbReference type="InterPro" id="IPR027417">
    <property type="entry name" value="P-loop_NTPase"/>
</dbReference>
<dbReference type="NCBIfam" id="TIGR01978">
    <property type="entry name" value="sufC"/>
    <property type="match status" value="1"/>
</dbReference>
<dbReference type="Proteomes" id="UP000177078">
    <property type="component" value="Unassembled WGS sequence"/>
</dbReference>
<gene>
    <name evidence="5" type="ORF">A3F15_00040</name>
</gene>
<dbReference type="SUPFAM" id="SSF52540">
    <property type="entry name" value="P-loop containing nucleoside triphosphate hydrolases"/>
    <property type="match status" value="1"/>
</dbReference>
<sequence length="242" mass="27207">MLKIKNLTVASEGKTIIQDINFRLRPGETHFLMGPNGAGKSTLGLAIMGHPNFKIKQGQVLFRKKNIAKHTTDQRAKMGIFLAFQQPTEFEGVKLLDFIKAGLGALWPRRELHTASVRKNIASTLQSLDMGQDFFDRSLNWGFSGGEKRKSEALQLLTLKPKLAILDEIDSGLDVDSLKAVAKAIVRLKKNSRTSFLVITHHSRIARFLKPDFVHIMVDGRIVKSGDKKLIKRIEQYGYKNI</sequence>
<name>A0A1G2REW2_9BACT</name>
<dbReference type="SMART" id="SM00382">
    <property type="entry name" value="AAA"/>
    <property type="match status" value="1"/>
</dbReference>
<dbReference type="GO" id="GO:0016887">
    <property type="term" value="F:ATP hydrolysis activity"/>
    <property type="evidence" value="ECO:0007669"/>
    <property type="project" value="InterPro"/>
</dbReference>
<comment type="caution">
    <text evidence="5">The sequence shown here is derived from an EMBL/GenBank/DDBJ whole genome shotgun (WGS) entry which is preliminary data.</text>
</comment>
<dbReference type="AlphaFoldDB" id="A0A1G2REW2"/>
<evidence type="ECO:0000256" key="3">
    <source>
        <dbReference type="ARBA" id="ARBA00022840"/>
    </source>
</evidence>
<protein>
    <submittedName>
        <fullName evidence="5">Fe-S cluster assembly ATPase SufC</fullName>
    </submittedName>
</protein>
<keyword evidence="2" id="KW-0547">Nucleotide-binding</keyword>
<dbReference type="PANTHER" id="PTHR43204">
    <property type="entry name" value="ABC TRANSPORTER I FAMILY MEMBER 6, CHLOROPLASTIC"/>
    <property type="match status" value="1"/>
</dbReference>
<evidence type="ECO:0000313" key="6">
    <source>
        <dbReference type="Proteomes" id="UP000177078"/>
    </source>
</evidence>
<organism evidence="5 6">
    <name type="scientific">Candidatus Wildermuthbacteria bacterium RIFCSPHIGHO2_12_FULL_40_12</name>
    <dbReference type="NCBI Taxonomy" id="1802457"/>
    <lineage>
        <taxon>Bacteria</taxon>
        <taxon>Candidatus Wildermuthiibacteriota</taxon>
    </lineage>
</organism>
<evidence type="ECO:0000256" key="1">
    <source>
        <dbReference type="ARBA" id="ARBA00006216"/>
    </source>
</evidence>
<dbReference type="EMBL" id="MHUC01000002">
    <property type="protein sequence ID" value="OHA71383.1"/>
    <property type="molecule type" value="Genomic_DNA"/>
</dbReference>
<feature type="domain" description="ABC transporter" evidence="4">
    <location>
        <begin position="2"/>
        <end position="242"/>
    </location>
</feature>
<evidence type="ECO:0000259" key="4">
    <source>
        <dbReference type="PROSITE" id="PS50893"/>
    </source>
</evidence>